<dbReference type="Proteomes" id="UP000271624">
    <property type="component" value="Unassembled WGS sequence"/>
</dbReference>
<feature type="transmembrane region" description="Helical" evidence="1">
    <location>
        <begin position="500"/>
        <end position="524"/>
    </location>
</feature>
<feature type="transmembrane region" description="Helical" evidence="1">
    <location>
        <begin position="886"/>
        <end position="907"/>
    </location>
</feature>
<keyword evidence="1" id="KW-0472">Membrane</keyword>
<reference evidence="2" key="1">
    <citation type="submission" date="2018-12" db="EMBL/GenBank/DDBJ databases">
        <authorList>
            <person name="Will S."/>
            <person name="Neumann-Schaal M."/>
            <person name="Henke P."/>
        </authorList>
    </citation>
    <scope>NUCLEOTIDE SEQUENCE</scope>
    <source>
        <strain evidence="2">PCC 7102</strain>
    </source>
</reference>
<evidence type="ECO:0000313" key="3">
    <source>
        <dbReference type="Proteomes" id="UP000271624"/>
    </source>
</evidence>
<feature type="transmembrane region" description="Helical" evidence="1">
    <location>
        <begin position="913"/>
        <end position="935"/>
    </location>
</feature>
<feature type="transmembrane region" description="Helical" evidence="1">
    <location>
        <begin position="1211"/>
        <end position="1230"/>
    </location>
</feature>
<feature type="transmembrane region" description="Helical" evidence="1">
    <location>
        <begin position="1190"/>
        <end position="1206"/>
    </location>
</feature>
<feature type="transmembrane region" description="Helical" evidence="1">
    <location>
        <begin position="589"/>
        <end position="607"/>
    </location>
</feature>
<feature type="transmembrane region" description="Helical" evidence="1">
    <location>
        <begin position="560"/>
        <end position="583"/>
    </location>
</feature>
<feature type="transmembrane region" description="Helical" evidence="1">
    <location>
        <begin position="690"/>
        <end position="709"/>
    </location>
</feature>
<feature type="transmembrane region" description="Helical" evidence="1">
    <location>
        <begin position="283"/>
        <end position="303"/>
    </location>
</feature>
<feature type="transmembrane region" description="Helical" evidence="1">
    <location>
        <begin position="309"/>
        <end position="326"/>
    </location>
</feature>
<feature type="transmembrane region" description="Helical" evidence="1">
    <location>
        <begin position="425"/>
        <end position="448"/>
    </location>
</feature>
<feature type="transmembrane region" description="Helical" evidence="1">
    <location>
        <begin position="729"/>
        <end position="750"/>
    </location>
</feature>
<accession>A0A3S1CEC7</accession>
<feature type="transmembrane region" description="Helical" evidence="1">
    <location>
        <begin position="107"/>
        <end position="127"/>
    </location>
</feature>
<feature type="transmembrane region" description="Helical" evidence="1">
    <location>
        <begin position="1039"/>
        <end position="1058"/>
    </location>
</feature>
<feature type="transmembrane region" description="Helical" evidence="1">
    <location>
        <begin position="1010"/>
        <end position="1027"/>
    </location>
</feature>
<feature type="transmembrane region" description="Helical" evidence="1">
    <location>
        <begin position="530"/>
        <end position="548"/>
    </location>
</feature>
<feature type="transmembrane region" description="Helical" evidence="1">
    <location>
        <begin position="240"/>
        <end position="263"/>
    </location>
</feature>
<feature type="transmembrane region" description="Helical" evidence="1">
    <location>
        <begin position="346"/>
        <end position="374"/>
    </location>
</feature>
<feature type="transmembrane region" description="Helical" evidence="1">
    <location>
        <begin position="1236"/>
        <end position="1256"/>
    </location>
</feature>
<dbReference type="OrthoDB" id="472871at2"/>
<keyword evidence="3" id="KW-1185">Reference proteome</keyword>
<proteinExistence type="predicted"/>
<reference evidence="2" key="2">
    <citation type="journal article" date="2019" name="Genome Biol. Evol.">
        <title>Day and night: Metabolic profiles and evolutionary relationships of six axenic non-marine cyanobacteria.</title>
        <authorList>
            <person name="Will S.E."/>
            <person name="Henke P."/>
            <person name="Boedeker C."/>
            <person name="Huang S."/>
            <person name="Brinkmann H."/>
            <person name="Rohde M."/>
            <person name="Jarek M."/>
            <person name="Friedl T."/>
            <person name="Seufert S."/>
            <person name="Schumacher M."/>
            <person name="Overmann J."/>
            <person name="Neumann-Schaal M."/>
            <person name="Petersen J."/>
        </authorList>
    </citation>
    <scope>NUCLEOTIDE SEQUENCE [LARGE SCALE GENOMIC DNA]</scope>
    <source>
        <strain evidence="2">PCC 7102</strain>
    </source>
</reference>
<feature type="transmembrane region" description="Helical" evidence="1">
    <location>
        <begin position="196"/>
        <end position="220"/>
    </location>
</feature>
<feature type="transmembrane region" description="Helical" evidence="1">
    <location>
        <begin position="638"/>
        <end position="656"/>
    </location>
</feature>
<protein>
    <recommendedName>
        <fullName evidence="4">DUF2157 domain-containing protein</fullName>
    </recommendedName>
</protein>
<feature type="transmembrane region" description="Helical" evidence="1">
    <location>
        <begin position="614"/>
        <end position="632"/>
    </location>
</feature>
<evidence type="ECO:0008006" key="4">
    <source>
        <dbReference type="Google" id="ProtNLM"/>
    </source>
</evidence>
<sequence length="1278" mass="142834">MALSDRSFLLHVRLASDHPELLKGLDVWLQLGLISDSQVRLICREYCACTLPLQTAHEPVEVTNNIQQRLVKVTPAPSTSPQPEPLPEKEPGFVTSMVQSLMAELSVRWLLFLGMFLVVVSSGLLAGSQWDRFPAAGQYGVLFAYTLSFFGASFWAGKQSSLSLTATALLVVTQLLIPVNFWAIDGFKLWQSGTDVIFAVIASVILTMITILIGNSRLFVANLPNVNLRRLQILGLSYLHSGWSIPGFPLVAVYIGMIGTSLLTVYQMRYKPHENSKQTTAQINLPVSVIIYSLLLLLFRAIFVVGIDITLLGLAIGICGWLAGWLSMRDSDNIQSTGWQFAGATLLFIGWGVSVITHPVQALAVSGLSLWYFWRRLELYSYNLDYAAVFTIGLQANWLLWRIIPASVRSNILVIVTSVTNNHEWVLLSLGLFPYLIGMIAVTEYLRTSNKLGVAKFGEAINLCFGVILASISFHYPVIRSLNLLLNTLTLAILTKRRSVAALLVYLTHISAILTLCSFINWRLPTLQTEYWAVILLVLMVAEWLYSVGEGIWRRSALHIGYALAIVSFALLWSDTSYIYSSYPQQDKWGLTWLSVPITLTAISSRTEATRRPIITVSSVLAVGLSQFLTLVVPQVRVISLAVATVLMIINTNFLLKQVEFAIVTVGFALMFESALLWDVARFNLHGLDAWLLVGAINVFSLWLIRALLLRRDAINRVSTLYAAAFQKWALLLCGAELLMLTVHSVLVYSGVAQAGILYLVATAITTGAILFRTWRQHTNRGFYGIGLGLELIVAEALAFSGKTTIKIAVANIALGLTAQLFGEWWKRRHRLEQLPHSFHVLPIIYAAFSVILRFNTFSSWTGLFTFGVAVIVIGVGRRYNSLKPLLYVGLIGVAISLYEMLFYQMLQQKGGYYGDGLIAMSALGAIILYIYRILSPWLTEFLHLTQLEVTAIAHFHWVWSSSLLLMAIATPININRFIGLATGTFLARYAIFQGRGATSTREEEVAKEIWVYLGLIQAITLVILLRDLPIARLFTQELLAWDAAICCIGAYFIYILPWKSLGWSRKPWRNAAYVLPLLVLSLTWSQVYPVTILITACFYIFLAKLGNTFRLTYLSLILVNWALMRWFYDWHLTDGLWYVTVFGLSLLYIAQFDPEIKLPQSKTGRHTLRMIGSGIISGYALIFHQDTTIIPATLSLVAIFAGLALRIRAFLYVGTATFLITGIYQLVILSLRYAFVKWIIGLCVGIILISIAANFETRREQLNAVVRSTSDAFENWD</sequence>
<feature type="transmembrane region" description="Helical" evidence="1">
    <location>
        <begin position="139"/>
        <end position="156"/>
    </location>
</feature>
<feature type="transmembrane region" description="Helical" evidence="1">
    <location>
        <begin position="806"/>
        <end position="826"/>
    </location>
</feature>
<dbReference type="EMBL" id="RSCL01000018">
    <property type="protein sequence ID" value="RUT01828.1"/>
    <property type="molecule type" value="Genomic_DNA"/>
</dbReference>
<feature type="transmembrane region" description="Helical" evidence="1">
    <location>
        <begin position="756"/>
        <end position="775"/>
    </location>
</feature>
<evidence type="ECO:0000313" key="2">
    <source>
        <dbReference type="EMBL" id="RUT01828.1"/>
    </source>
</evidence>
<feature type="transmembrane region" description="Helical" evidence="1">
    <location>
        <begin position="460"/>
        <end position="479"/>
    </location>
</feature>
<feature type="transmembrane region" description="Helical" evidence="1">
    <location>
        <begin position="1136"/>
        <end position="1155"/>
    </location>
</feature>
<feature type="transmembrane region" description="Helical" evidence="1">
    <location>
        <begin position="162"/>
        <end position="184"/>
    </location>
</feature>
<dbReference type="AlphaFoldDB" id="A0A3S1CEC7"/>
<comment type="caution">
    <text evidence="2">The sequence shown here is derived from an EMBL/GenBank/DDBJ whole genome shotgun (WGS) entry which is preliminary data.</text>
</comment>
<feature type="transmembrane region" description="Helical" evidence="1">
    <location>
        <begin position="661"/>
        <end position="678"/>
    </location>
</feature>
<keyword evidence="1" id="KW-1133">Transmembrane helix</keyword>
<organism evidence="2 3">
    <name type="scientific">Dulcicalothrix desertica PCC 7102</name>
    <dbReference type="NCBI Taxonomy" id="232991"/>
    <lineage>
        <taxon>Bacteria</taxon>
        <taxon>Bacillati</taxon>
        <taxon>Cyanobacteriota</taxon>
        <taxon>Cyanophyceae</taxon>
        <taxon>Nostocales</taxon>
        <taxon>Calotrichaceae</taxon>
        <taxon>Dulcicalothrix</taxon>
    </lineage>
</organism>
<name>A0A3S1CEC7_9CYAN</name>
<feature type="transmembrane region" description="Helical" evidence="1">
    <location>
        <begin position="861"/>
        <end position="877"/>
    </location>
</feature>
<feature type="transmembrane region" description="Helical" evidence="1">
    <location>
        <begin position="782"/>
        <end position="800"/>
    </location>
</feature>
<evidence type="ECO:0000256" key="1">
    <source>
        <dbReference type="SAM" id="Phobius"/>
    </source>
</evidence>
<dbReference type="RefSeq" id="WP_127084637.1">
    <property type="nucleotide sequence ID" value="NZ_RSCL01000018.1"/>
</dbReference>
<feature type="transmembrane region" description="Helical" evidence="1">
    <location>
        <begin position="386"/>
        <end position="404"/>
    </location>
</feature>
<keyword evidence="1" id="KW-0812">Transmembrane</keyword>
<feature type="transmembrane region" description="Helical" evidence="1">
    <location>
        <begin position="1078"/>
        <end position="1103"/>
    </location>
</feature>
<gene>
    <name evidence="2" type="ORF">DSM106972_064510</name>
</gene>
<feature type="transmembrane region" description="Helical" evidence="1">
    <location>
        <begin position="1110"/>
        <end position="1129"/>
    </location>
</feature>